<evidence type="ECO:0008006" key="4">
    <source>
        <dbReference type="Google" id="ProtNLM"/>
    </source>
</evidence>
<dbReference type="Gene3D" id="1.10.720.30">
    <property type="entry name" value="SAP domain"/>
    <property type="match status" value="1"/>
</dbReference>
<comment type="caution">
    <text evidence="2">The sequence shown here is derived from an EMBL/GenBank/DDBJ whole genome shotgun (WGS) entry which is preliminary data.</text>
</comment>
<dbReference type="Proteomes" id="UP000016534">
    <property type="component" value="Unassembled WGS sequence"/>
</dbReference>
<dbReference type="InterPro" id="IPR036361">
    <property type="entry name" value="SAP_dom_sf"/>
</dbReference>
<evidence type="ECO:0000256" key="1">
    <source>
        <dbReference type="SAM" id="MobiDB-lite"/>
    </source>
</evidence>
<evidence type="ECO:0000313" key="2">
    <source>
        <dbReference type="EMBL" id="ERG61325.1"/>
    </source>
</evidence>
<protein>
    <recommendedName>
        <fullName evidence="4">DUF2132 domain-containing protein</fullName>
    </recommendedName>
</protein>
<gene>
    <name evidence="2" type="ORF">PUND_09444</name>
</gene>
<sequence length="103" mass="11816">MNNQPKNPLHGVTLEQILVELEQRLGFKAMGEQVNIKCFTDSPSIKSSLKFLRKTPWARDKVEALYIHTINNKPLRKPRNKPTKQSESSQPDTSGFVWPSIKK</sequence>
<feature type="region of interest" description="Disordered" evidence="1">
    <location>
        <begin position="72"/>
        <end position="103"/>
    </location>
</feature>
<dbReference type="Pfam" id="PF09905">
    <property type="entry name" value="VF530"/>
    <property type="match status" value="1"/>
</dbReference>
<reference evidence="2" key="1">
    <citation type="journal article" date="2012" name="J. Bacteriol.">
        <title>Genome sequences of type strains of seven species of the marine bacterium Pseudoalteromonas.</title>
        <authorList>
            <person name="Xie B.B."/>
            <person name="Shu Y.L."/>
            <person name="Qin Q.L."/>
            <person name="Rong J.C."/>
            <person name="Zhang X.Y."/>
            <person name="Chen X.L."/>
            <person name="Shi M."/>
            <person name="He H.L."/>
            <person name="Zhou B.C."/>
            <person name="Zhang Y.Z."/>
        </authorList>
    </citation>
    <scope>NUCLEOTIDE SEQUENCE [LARGE SCALE GENOMIC DNA]</scope>
    <source>
        <strain evidence="2">NCIMB 2128</strain>
    </source>
</reference>
<dbReference type="InterPro" id="IPR018668">
    <property type="entry name" value="DNA-binding_VF530-like"/>
</dbReference>
<reference evidence="2" key="2">
    <citation type="submission" date="2013-04" db="EMBL/GenBank/DDBJ databases">
        <title>Genome sequence of Pseudoalteromonas undina.</title>
        <authorList>
            <person name="Xie B.-B."/>
            <person name="Rong J.-C."/>
            <person name="Qin Q.-L."/>
            <person name="Shu Y.-L."/>
            <person name="Zhang Y.-Z."/>
        </authorList>
    </citation>
    <scope>NUCLEOTIDE SEQUENCE</scope>
    <source>
        <strain evidence="2">NCIMB 2128</strain>
    </source>
</reference>
<keyword evidence="3" id="KW-1185">Reference proteome</keyword>
<dbReference type="EMBL" id="AHCF02000017">
    <property type="protein sequence ID" value="ERG61325.1"/>
    <property type="molecule type" value="Genomic_DNA"/>
</dbReference>
<organism evidence="2 3">
    <name type="scientific">Pseudoalteromonas undina</name>
    <dbReference type="NCBI Taxonomy" id="43660"/>
    <lineage>
        <taxon>Bacteria</taxon>
        <taxon>Pseudomonadati</taxon>
        <taxon>Pseudomonadota</taxon>
        <taxon>Gammaproteobacteria</taxon>
        <taxon>Alteromonadales</taxon>
        <taxon>Pseudoalteromonadaceae</taxon>
        <taxon>Pseudoalteromonas</taxon>
    </lineage>
</organism>
<accession>A0ABN0NIF8</accession>
<proteinExistence type="predicted"/>
<name>A0ABN0NIF8_9GAMM</name>
<feature type="compositionally biased region" description="Polar residues" evidence="1">
    <location>
        <begin position="83"/>
        <end position="93"/>
    </location>
</feature>
<evidence type="ECO:0000313" key="3">
    <source>
        <dbReference type="Proteomes" id="UP000016534"/>
    </source>
</evidence>